<dbReference type="OrthoDB" id="90030at2759"/>
<keyword evidence="2" id="KW-1185">Reference proteome</keyword>
<evidence type="ECO:0000313" key="2">
    <source>
        <dbReference type="Proteomes" id="UP000198211"/>
    </source>
</evidence>
<organism evidence="1 2">
    <name type="scientific">Phytophthora megakarya</name>
    <dbReference type="NCBI Taxonomy" id="4795"/>
    <lineage>
        <taxon>Eukaryota</taxon>
        <taxon>Sar</taxon>
        <taxon>Stramenopiles</taxon>
        <taxon>Oomycota</taxon>
        <taxon>Peronosporomycetes</taxon>
        <taxon>Peronosporales</taxon>
        <taxon>Peronosporaceae</taxon>
        <taxon>Phytophthora</taxon>
    </lineage>
</organism>
<gene>
    <name evidence="1" type="ORF">PHMEG_00025928</name>
</gene>
<evidence type="ECO:0000313" key="1">
    <source>
        <dbReference type="EMBL" id="OWZ02499.1"/>
    </source>
</evidence>
<proteinExistence type="predicted"/>
<dbReference type="AlphaFoldDB" id="A0A225VC32"/>
<reference evidence="2" key="1">
    <citation type="submission" date="2017-03" db="EMBL/GenBank/DDBJ databases">
        <title>Phytopthora megakarya and P. palmivora, two closely related causual agents of cacao black pod achieved similar genome size and gene model numbers by different mechanisms.</title>
        <authorList>
            <person name="Ali S."/>
            <person name="Shao J."/>
            <person name="Larry D.J."/>
            <person name="Kronmiller B."/>
            <person name="Shen D."/>
            <person name="Strem M.D."/>
            <person name="Melnick R.L."/>
            <person name="Guiltinan M.J."/>
            <person name="Tyler B.M."/>
            <person name="Meinhardt L.W."/>
            <person name="Bailey B.A."/>
        </authorList>
    </citation>
    <scope>NUCLEOTIDE SEQUENCE [LARGE SCALE GENOMIC DNA]</scope>
    <source>
        <strain evidence="2">zdho120</strain>
    </source>
</reference>
<name>A0A225VC32_9STRA</name>
<dbReference type="EMBL" id="NBNE01006126">
    <property type="protein sequence ID" value="OWZ02499.1"/>
    <property type="molecule type" value="Genomic_DNA"/>
</dbReference>
<sequence length="154" mass="17217">MMAMIKFDLNVVNLARFMISDPDPAARKVSKQSDSSLKPDYAMHTLNLCIGGLQNELLILEKCKCLPVVRIGESGRHGPTVDWEDLANQVTEIQRNTVSARSRAVYQNSYGRFIAWIVLTKPSLVSLAFAGWLGDVSGASVKQIRKQRNNTWTH</sequence>
<protein>
    <submittedName>
        <fullName evidence="1">Uncharacterized protein</fullName>
    </submittedName>
</protein>
<accession>A0A225VC32</accession>
<comment type="caution">
    <text evidence="1">The sequence shown here is derived from an EMBL/GenBank/DDBJ whole genome shotgun (WGS) entry which is preliminary data.</text>
</comment>
<dbReference type="Proteomes" id="UP000198211">
    <property type="component" value="Unassembled WGS sequence"/>
</dbReference>